<protein>
    <recommendedName>
        <fullName evidence="3">Major capsid protein</fullName>
    </recommendedName>
</protein>
<organism evidence="1 2">
    <name type="scientific">Senegalia massiliensis</name>
    <dbReference type="NCBI Taxonomy" id="1720316"/>
    <lineage>
        <taxon>Bacteria</taxon>
        <taxon>Bacillati</taxon>
        <taxon>Bacillota</taxon>
        <taxon>Clostridia</taxon>
        <taxon>Eubacteriales</taxon>
        <taxon>Clostridiaceae</taxon>
        <taxon>Senegalia</taxon>
    </lineage>
</organism>
<dbReference type="Gene3D" id="3.90.1690.10">
    <property type="entry name" value="phage-related protein like domain"/>
    <property type="match status" value="1"/>
</dbReference>
<reference evidence="1 2" key="1">
    <citation type="submission" date="2018-08" db="EMBL/GenBank/DDBJ databases">
        <title>Murine metabolic-syndrome-specific gut microbial biobank.</title>
        <authorList>
            <person name="Liu C."/>
        </authorList>
    </citation>
    <scope>NUCLEOTIDE SEQUENCE [LARGE SCALE GENOMIC DNA]</scope>
    <source>
        <strain evidence="1 2">583</strain>
    </source>
</reference>
<proteinExistence type="predicted"/>
<evidence type="ECO:0000313" key="2">
    <source>
        <dbReference type="Proteomes" id="UP000467132"/>
    </source>
</evidence>
<dbReference type="EMBL" id="QXXA01000026">
    <property type="protein sequence ID" value="NBI08274.1"/>
    <property type="molecule type" value="Genomic_DNA"/>
</dbReference>
<dbReference type="Proteomes" id="UP000467132">
    <property type="component" value="Unassembled WGS sequence"/>
</dbReference>
<keyword evidence="2" id="KW-1185">Reference proteome</keyword>
<gene>
    <name evidence="1" type="ORF">D3Z33_15545</name>
</gene>
<dbReference type="InterPro" id="IPR053738">
    <property type="entry name" value="Lambda_capsid_assembly"/>
</dbReference>
<dbReference type="OrthoDB" id="47969at2"/>
<accession>A0A845R1Y5</accession>
<dbReference type="AlphaFoldDB" id="A0A845R1Y5"/>
<comment type="caution">
    <text evidence="1">The sequence shown here is derived from an EMBL/GenBank/DDBJ whole genome shotgun (WGS) entry which is preliminary data.</text>
</comment>
<dbReference type="RefSeq" id="WP_160198738.1">
    <property type="nucleotide sequence ID" value="NZ_QXXA01000026.1"/>
</dbReference>
<name>A0A845R1Y5_9CLOT</name>
<sequence length="345" mass="38028">MKNTIFDIVTADNIKGFYEESIEGKVQPLGAALFPRDKQLGLELSFIKGKGGVPVVLKPSAFDVQSNLRDRIGLTTLKTDMPFFKESMVVLEKDRQDLLTMLQTKNQPYINMVTKRIFDDKKTLIDGATSQEERLRMQLLTQGKIAITANNVDMEYDYGMPVENKLTPEKVWTDPTAKIGKDIMKWIMDAKKKGVTITRALTNSSTILNMMENTEISKEILANQNGAGVVTPSMIGQWVKSKFGLTILLNDEVFVDESGETKQYVPDGVFSLLPAGALGKTVFGTTPEEADLMSGATDAQVSIVNTGVAITTTKKTDPVNVDTKVSMVVLPSFEQIDKVFIANVN</sequence>
<dbReference type="Pfam" id="PF03864">
    <property type="entry name" value="Phage_cap_E"/>
    <property type="match status" value="1"/>
</dbReference>
<evidence type="ECO:0000313" key="1">
    <source>
        <dbReference type="EMBL" id="NBI08274.1"/>
    </source>
</evidence>
<dbReference type="InterPro" id="IPR005564">
    <property type="entry name" value="Major_capsid_GpE"/>
</dbReference>
<evidence type="ECO:0008006" key="3">
    <source>
        <dbReference type="Google" id="ProtNLM"/>
    </source>
</evidence>